<comment type="similarity">
    <text evidence="3">Belongs to the transpeptidase family.</text>
</comment>
<evidence type="ECO:0000259" key="9">
    <source>
        <dbReference type="PROSITE" id="PS51178"/>
    </source>
</evidence>
<dbReference type="EC" id="3.4.16.4" evidence="4"/>
<dbReference type="Gene3D" id="2.20.70.70">
    <property type="match status" value="1"/>
</dbReference>
<dbReference type="InterPro" id="IPR012338">
    <property type="entry name" value="Beta-lactam/transpept-like"/>
</dbReference>
<comment type="subcellular location">
    <subcellularLocation>
        <location evidence="1">Membrane</location>
    </subcellularLocation>
</comment>
<dbReference type="Proteomes" id="UP001597040">
    <property type="component" value="Unassembled WGS sequence"/>
</dbReference>
<dbReference type="Gene3D" id="3.90.1310.10">
    <property type="entry name" value="Penicillin-binding protein 2a (Domain 2)"/>
    <property type="match status" value="1"/>
</dbReference>
<evidence type="ECO:0000256" key="3">
    <source>
        <dbReference type="ARBA" id="ARBA00007171"/>
    </source>
</evidence>
<evidence type="ECO:0000256" key="5">
    <source>
        <dbReference type="ARBA" id="ARBA00023136"/>
    </source>
</evidence>
<evidence type="ECO:0000256" key="7">
    <source>
        <dbReference type="SAM" id="MobiDB-lite"/>
    </source>
</evidence>
<dbReference type="SUPFAM" id="SSF56519">
    <property type="entry name" value="Penicillin binding protein dimerisation domain"/>
    <property type="match status" value="1"/>
</dbReference>
<dbReference type="InterPro" id="IPR005311">
    <property type="entry name" value="PBP_dimer"/>
</dbReference>
<reference evidence="11" key="1">
    <citation type="journal article" date="2019" name="Int. J. Syst. Evol. Microbiol.">
        <title>The Global Catalogue of Microorganisms (GCM) 10K type strain sequencing project: providing services to taxonomists for standard genome sequencing and annotation.</title>
        <authorList>
            <consortium name="The Broad Institute Genomics Platform"/>
            <consortium name="The Broad Institute Genome Sequencing Center for Infectious Disease"/>
            <person name="Wu L."/>
            <person name="Ma J."/>
        </authorList>
    </citation>
    <scope>NUCLEOTIDE SEQUENCE [LARGE SCALE GENOMIC DNA]</scope>
    <source>
        <strain evidence="11">CCUG 56754</strain>
    </source>
</reference>
<dbReference type="InterPro" id="IPR001460">
    <property type="entry name" value="PCN-bd_Tpept"/>
</dbReference>
<evidence type="ECO:0000313" key="11">
    <source>
        <dbReference type="Proteomes" id="UP001597040"/>
    </source>
</evidence>
<dbReference type="InterPro" id="IPR036138">
    <property type="entry name" value="PBP_dimer_sf"/>
</dbReference>
<dbReference type="CDD" id="cd06575">
    <property type="entry name" value="PASTA_Pbp2x-like_2"/>
    <property type="match status" value="1"/>
</dbReference>
<protein>
    <recommendedName>
        <fullName evidence="4">serine-type D-Ala-D-Ala carboxypeptidase</fullName>
        <ecNumber evidence="4">3.4.16.4</ecNumber>
    </recommendedName>
</protein>
<proteinExistence type="inferred from homology"/>
<dbReference type="EMBL" id="JBHTKJ010000012">
    <property type="protein sequence ID" value="MFD1038083.1"/>
    <property type="molecule type" value="Genomic_DNA"/>
</dbReference>
<keyword evidence="11" id="KW-1185">Reference proteome</keyword>
<dbReference type="Gene3D" id="3.30.70.2110">
    <property type="match status" value="1"/>
</dbReference>
<dbReference type="SUPFAM" id="SSF54184">
    <property type="entry name" value="Penicillin-binding protein 2x (pbp-2x), c-terminal domain"/>
    <property type="match status" value="2"/>
</dbReference>
<accession>A0ABW3LJU5</accession>
<dbReference type="Pfam" id="PF03793">
    <property type="entry name" value="PASTA"/>
    <property type="match status" value="2"/>
</dbReference>
<feature type="domain" description="PASTA" evidence="9">
    <location>
        <begin position="658"/>
        <end position="714"/>
    </location>
</feature>
<evidence type="ECO:0000256" key="6">
    <source>
        <dbReference type="ARBA" id="ARBA00034000"/>
    </source>
</evidence>
<keyword evidence="8" id="KW-0812">Transmembrane</keyword>
<dbReference type="PANTHER" id="PTHR30627:SF26">
    <property type="entry name" value="PENICILLIN-BINDING PROTEIN 2B"/>
    <property type="match status" value="1"/>
</dbReference>
<dbReference type="SMART" id="SM00740">
    <property type="entry name" value="PASTA"/>
    <property type="match status" value="2"/>
</dbReference>
<dbReference type="PANTHER" id="PTHR30627">
    <property type="entry name" value="PEPTIDOGLYCAN D,D-TRANSPEPTIDASE"/>
    <property type="match status" value="1"/>
</dbReference>
<evidence type="ECO:0000256" key="4">
    <source>
        <dbReference type="ARBA" id="ARBA00012448"/>
    </source>
</evidence>
<comment type="pathway">
    <text evidence="2">Cell wall biogenesis; peptidoglycan biosynthesis.</text>
</comment>
<evidence type="ECO:0000256" key="2">
    <source>
        <dbReference type="ARBA" id="ARBA00004752"/>
    </source>
</evidence>
<dbReference type="InterPro" id="IPR050515">
    <property type="entry name" value="Beta-lactam/transpept"/>
</dbReference>
<name>A0ABW3LJU5_9BACI</name>
<keyword evidence="5 8" id="KW-0472">Membrane</keyword>
<dbReference type="RefSeq" id="WP_390360717.1">
    <property type="nucleotide sequence ID" value="NZ_JBHTKJ010000012.1"/>
</dbReference>
<dbReference type="Pfam" id="PF00905">
    <property type="entry name" value="Transpeptidase"/>
    <property type="match status" value="1"/>
</dbReference>
<organism evidence="10 11">
    <name type="scientific">Virgibacillus byunsanensis</name>
    <dbReference type="NCBI Taxonomy" id="570945"/>
    <lineage>
        <taxon>Bacteria</taxon>
        <taxon>Bacillati</taxon>
        <taxon>Bacillota</taxon>
        <taxon>Bacilli</taxon>
        <taxon>Bacillales</taxon>
        <taxon>Bacillaceae</taxon>
        <taxon>Virgibacillus</taxon>
    </lineage>
</organism>
<evidence type="ECO:0000256" key="8">
    <source>
        <dbReference type="SAM" id="Phobius"/>
    </source>
</evidence>
<dbReference type="SUPFAM" id="SSF56601">
    <property type="entry name" value="beta-lactamase/transpeptidase-like"/>
    <property type="match status" value="1"/>
</dbReference>
<comment type="caution">
    <text evidence="10">The sequence shown here is derived from an EMBL/GenBank/DDBJ whole genome shotgun (WGS) entry which is preliminary data.</text>
</comment>
<gene>
    <name evidence="10" type="ORF">ACFQ3N_06625</name>
</gene>
<comment type="catalytic activity">
    <reaction evidence="6">
        <text>Preferential cleavage: (Ac)2-L-Lys-D-Ala-|-D-Ala. Also transpeptidation of peptidyl-alanyl moieties that are N-acyl substituents of D-alanine.</text>
        <dbReference type="EC" id="3.4.16.4"/>
    </reaction>
</comment>
<feature type="region of interest" description="Disordered" evidence="7">
    <location>
        <begin position="707"/>
        <end position="738"/>
    </location>
</feature>
<dbReference type="CDD" id="cd06576">
    <property type="entry name" value="PASTA_Pbp2x-like_1"/>
    <property type="match status" value="1"/>
</dbReference>
<dbReference type="Pfam" id="PF03717">
    <property type="entry name" value="PBP_dimer"/>
    <property type="match status" value="1"/>
</dbReference>
<keyword evidence="8" id="KW-1133">Transmembrane helix</keyword>
<evidence type="ECO:0000313" key="10">
    <source>
        <dbReference type="EMBL" id="MFD1038083.1"/>
    </source>
</evidence>
<dbReference type="InterPro" id="IPR005543">
    <property type="entry name" value="PASTA_dom"/>
</dbReference>
<dbReference type="PROSITE" id="PS51178">
    <property type="entry name" value="PASTA"/>
    <property type="match status" value="1"/>
</dbReference>
<sequence length="738" mass="81738">MKKNQTTHFMAGILIITFVAVFLVLTGRFLYIQASGEINDVSLEEWANKKRTASYSLEAERGNILDNNGMALAYDRPTFSIYAITDELYSENLEEPKHVENPQKTAEALSPLLNMEKSEIVTYIQNGIDNEKFQVEFGSNGTELSQKTKEDIEDLDLPGINFTKDAIRYYPNGTFASHILGFARKDDEGNITGVNGIENEMNDLLGGKNGHISYQRDNYNTKLLDPNEVIQQPEDGKDVHLTIDQKVQTLLEDAMSQVDEEFNPERITAVIMNPKTGEVVAMGNRPSYNPNDPSNVENWYNDAISTPFEPGSTIKMFTWAAAIEENVYKEDEWFESGEYSISDNIRPVHDHNNGEGWGPITYDEGFERSSNVAASKLVWEKLGTEKYLEYLQAFDLDKKTDIDLPSEVAGQISYNYPRDKITTAFGQGSTLTPIQQMKAATAIANGGKMVQPYVVSKIVDGNTGKVEMEKSPEVVGEPISDSTAAQVMDLLESVVTSGNGTGNRYQLDDYSVAGKTGTAQVPNPDGGGYLTGAENYVFSFLGMAPKDDPRLMMYVSVKQPELDDYQAGSVPVSFIFKNVMENSLHYLNIEPDKDSTNPVKSIELPKIIGTNTSSTKQSLEEKGLNITVIGSGNKVLDANAKEGSQLFPNDRIILVTDQPVMPDITGWSMREVLQLANLLELDIEIIGNGYVMTQSIKEGSSVKKDSYLGVELKPPNEPTTEEITPDTNNREDASDENN</sequence>
<feature type="transmembrane region" description="Helical" evidence="8">
    <location>
        <begin position="12"/>
        <end position="31"/>
    </location>
</feature>
<dbReference type="Gene3D" id="3.40.710.10">
    <property type="entry name" value="DD-peptidase/beta-lactamase superfamily"/>
    <property type="match status" value="1"/>
</dbReference>
<evidence type="ECO:0000256" key="1">
    <source>
        <dbReference type="ARBA" id="ARBA00004370"/>
    </source>
</evidence>